<name>A0A1E5IWY1_SHECO</name>
<dbReference type="AlphaFoldDB" id="A0A1E5IWY1"/>
<dbReference type="PANTHER" id="PTHR13604:SF0">
    <property type="entry name" value="ABASIC SITE PROCESSING PROTEIN HMCES"/>
    <property type="match status" value="1"/>
</dbReference>
<comment type="caution">
    <text evidence="9">The sequence shown here is derived from an EMBL/GenBank/DDBJ whole genome shotgun (WGS) entry which is preliminary data.</text>
</comment>
<keyword evidence="3" id="KW-0227">DNA damage</keyword>
<keyword evidence="4 8" id="KW-0378">Hydrolase</keyword>
<dbReference type="STRING" id="23.BEL05_12570"/>
<sequence>MCGRLNIIADPLNQWVSDALGLTFASQQQQDLHPTQSLDIVTLEEGLMHQRSATWGIKPSWSKALIINAQQETAAHKKTFAKAYKTARCIIPCSGWYEWSSGTNTAKQKYLFRHVSDRPLFMAGIQFFNESANRQVVTLTTSANQLCADYHPRMPFLLPSKWVPHWLSANDTQQSNFNDFMGGWLRVDAIAASQISNVT</sequence>
<dbReference type="InterPro" id="IPR036590">
    <property type="entry name" value="SRAP-like"/>
</dbReference>
<dbReference type="InterPro" id="IPR003738">
    <property type="entry name" value="SRAP"/>
</dbReference>
<dbReference type="GO" id="GO:0016829">
    <property type="term" value="F:lyase activity"/>
    <property type="evidence" value="ECO:0007669"/>
    <property type="project" value="UniProtKB-KW"/>
</dbReference>
<evidence type="ECO:0000256" key="6">
    <source>
        <dbReference type="ARBA" id="ARBA00023125"/>
    </source>
</evidence>
<evidence type="ECO:0000256" key="3">
    <source>
        <dbReference type="ARBA" id="ARBA00022763"/>
    </source>
</evidence>
<accession>A0A1E5IWY1</accession>
<evidence type="ECO:0000256" key="1">
    <source>
        <dbReference type="ARBA" id="ARBA00008136"/>
    </source>
</evidence>
<dbReference type="SUPFAM" id="SSF143081">
    <property type="entry name" value="BB1717-like"/>
    <property type="match status" value="1"/>
</dbReference>
<evidence type="ECO:0000313" key="10">
    <source>
        <dbReference type="Proteomes" id="UP000095230"/>
    </source>
</evidence>
<keyword evidence="7" id="KW-0456">Lyase</keyword>
<proteinExistence type="inferred from homology"/>
<evidence type="ECO:0000256" key="5">
    <source>
        <dbReference type="ARBA" id="ARBA00023124"/>
    </source>
</evidence>
<dbReference type="PANTHER" id="PTHR13604">
    <property type="entry name" value="DC12-RELATED"/>
    <property type="match status" value="1"/>
</dbReference>
<protein>
    <recommendedName>
        <fullName evidence="8">Abasic site processing protein</fullName>
        <ecNumber evidence="8">3.4.-.-</ecNumber>
    </recommendedName>
</protein>
<dbReference type="GO" id="GO:0003697">
    <property type="term" value="F:single-stranded DNA binding"/>
    <property type="evidence" value="ECO:0007669"/>
    <property type="project" value="InterPro"/>
</dbReference>
<evidence type="ECO:0000256" key="2">
    <source>
        <dbReference type="ARBA" id="ARBA00022670"/>
    </source>
</evidence>
<organism evidence="9 10">
    <name type="scientific">Shewanella colwelliana</name>
    <name type="common">Alteromonas colwelliana</name>
    <dbReference type="NCBI Taxonomy" id="23"/>
    <lineage>
        <taxon>Bacteria</taxon>
        <taxon>Pseudomonadati</taxon>
        <taxon>Pseudomonadota</taxon>
        <taxon>Gammaproteobacteria</taxon>
        <taxon>Alteromonadales</taxon>
        <taxon>Shewanellaceae</taxon>
        <taxon>Shewanella</taxon>
    </lineage>
</organism>
<dbReference type="EMBL" id="MCBT01000013">
    <property type="protein sequence ID" value="OEG74996.1"/>
    <property type="molecule type" value="Genomic_DNA"/>
</dbReference>
<keyword evidence="2 8" id="KW-0645">Protease</keyword>
<dbReference type="GO" id="GO:0106300">
    <property type="term" value="P:protein-DNA covalent cross-linking repair"/>
    <property type="evidence" value="ECO:0007669"/>
    <property type="project" value="InterPro"/>
</dbReference>
<evidence type="ECO:0000256" key="4">
    <source>
        <dbReference type="ARBA" id="ARBA00022801"/>
    </source>
</evidence>
<dbReference type="Pfam" id="PF02586">
    <property type="entry name" value="SRAP"/>
    <property type="match status" value="1"/>
</dbReference>
<dbReference type="GO" id="GO:0008233">
    <property type="term" value="F:peptidase activity"/>
    <property type="evidence" value="ECO:0007669"/>
    <property type="project" value="UniProtKB-KW"/>
</dbReference>
<keyword evidence="5" id="KW-0190">Covalent protein-DNA linkage</keyword>
<evidence type="ECO:0000313" key="9">
    <source>
        <dbReference type="EMBL" id="OEG74996.1"/>
    </source>
</evidence>
<dbReference type="Gene3D" id="3.90.1680.10">
    <property type="entry name" value="SOS response associated peptidase-like"/>
    <property type="match status" value="1"/>
</dbReference>
<dbReference type="GO" id="GO:0006508">
    <property type="term" value="P:proteolysis"/>
    <property type="evidence" value="ECO:0007669"/>
    <property type="project" value="UniProtKB-KW"/>
</dbReference>
<dbReference type="EC" id="3.4.-.-" evidence="8"/>
<reference evidence="9 10" key="1">
    <citation type="submission" date="2016-07" db="EMBL/GenBank/DDBJ databases">
        <title>Whole-genome of two Shewanella species isolated from a digestive organ of sea cucumber Apostichopus japonicus Selenka 1867.</title>
        <authorList>
            <person name="Hong H.-H."/>
            <person name="Choi H."/>
            <person name="Cheon S."/>
            <person name="Oh J.-S."/>
            <person name="Lee H.-G."/>
            <person name="Park C."/>
        </authorList>
    </citation>
    <scope>NUCLEOTIDE SEQUENCE [LARGE SCALE GENOMIC DNA]</scope>
    <source>
        <strain evidence="9 10">CSB03KR</strain>
    </source>
</reference>
<evidence type="ECO:0000256" key="7">
    <source>
        <dbReference type="ARBA" id="ARBA00023239"/>
    </source>
</evidence>
<evidence type="ECO:0000256" key="8">
    <source>
        <dbReference type="RuleBase" id="RU364100"/>
    </source>
</evidence>
<comment type="similarity">
    <text evidence="1 8">Belongs to the SOS response-associated peptidase family.</text>
</comment>
<dbReference type="Proteomes" id="UP000095230">
    <property type="component" value="Unassembled WGS sequence"/>
</dbReference>
<keyword evidence="6" id="KW-0238">DNA-binding</keyword>
<gene>
    <name evidence="9" type="ORF">BEL05_12570</name>
</gene>